<evidence type="ECO:0000313" key="1">
    <source>
        <dbReference type="EMBL" id="SNZ20844.1"/>
    </source>
</evidence>
<dbReference type="RefSeq" id="WP_097155228.1">
    <property type="nucleotide sequence ID" value="NZ_OBEL01000006.1"/>
</dbReference>
<accession>A0A285PGM9</accession>
<dbReference type="AlphaFoldDB" id="A0A285PGM9"/>
<dbReference type="Proteomes" id="UP000219439">
    <property type="component" value="Unassembled WGS sequence"/>
</dbReference>
<organism evidence="1 2">
    <name type="scientific">Cohaesibacter gelatinilyticus</name>
    <dbReference type="NCBI Taxonomy" id="372072"/>
    <lineage>
        <taxon>Bacteria</taxon>
        <taxon>Pseudomonadati</taxon>
        <taxon>Pseudomonadota</taxon>
        <taxon>Alphaproteobacteria</taxon>
        <taxon>Hyphomicrobiales</taxon>
        <taxon>Cohaesibacteraceae</taxon>
    </lineage>
</organism>
<protein>
    <submittedName>
        <fullName evidence="1">Uncharacterized protein</fullName>
    </submittedName>
</protein>
<proteinExistence type="predicted"/>
<keyword evidence="2" id="KW-1185">Reference proteome</keyword>
<gene>
    <name evidence="1" type="ORF">SAMN06265368_3955</name>
</gene>
<name>A0A285PGM9_9HYPH</name>
<evidence type="ECO:0000313" key="2">
    <source>
        <dbReference type="Proteomes" id="UP000219439"/>
    </source>
</evidence>
<reference evidence="1 2" key="1">
    <citation type="submission" date="2017-09" db="EMBL/GenBank/DDBJ databases">
        <authorList>
            <person name="Ehlers B."/>
            <person name="Leendertz F.H."/>
        </authorList>
    </citation>
    <scope>NUCLEOTIDE SEQUENCE [LARGE SCALE GENOMIC DNA]</scope>
    <source>
        <strain evidence="1 2">DSM 18289</strain>
    </source>
</reference>
<sequence>MTTDRQNDPEFEALLQTYLEICNHSLAQIQSPEVKAILEAALSEGEGQQTEFLLRDDRPQASVGIHVGSEGLMESPSKGDRDEKAEQKWVFDYSYLKSVIDQKELYIKEPERLDWSWLYMLAKSE</sequence>
<dbReference type="EMBL" id="OBEL01000006">
    <property type="protein sequence ID" value="SNZ20844.1"/>
    <property type="molecule type" value="Genomic_DNA"/>
</dbReference>